<protein>
    <submittedName>
        <fullName evidence="1">Uncharacterized protein</fullName>
    </submittedName>
</protein>
<sequence>MPKCIEAAIIKIIRDFVWEGGKCPPISYDRLCRPRSKGGIALLDVKTRNQAIEITWLRTYLDLSTHHPTWAFVTDALINTLKPEGLRDTNNVNSFLLTWSPPTCGPRTTPLPRDVTSLLKTAKDFNLCFAPPKLLRALKSQLPAWLHLGAPPRTYNKIKDKCLQVTHKAKSIKDLLDISARASDTSAPPPTMTGVTAHASPVGTIERRDALSQTNAPEQPKTSSRASRLDITPRR</sequence>
<organism evidence="1 2">
    <name type="scientific">Leucogyrophana mollusca</name>
    <dbReference type="NCBI Taxonomy" id="85980"/>
    <lineage>
        <taxon>Eukaryota</taxon>
        <taxon>Fungi</taxon>
        <taxon>Dikarya</taxon>
        <taxon>Basidiomycota</taxon>
        <taxon>Agaricomycotina</taxon>
        <taxon>Agaricomycetes</taxon>
        <taxon>Agaricomycetidae</taxon>
        <taxon>Boletales</taxon>
        <taxon>Boletales incertae sedis</taxon>
        <taxon>Leucogyrophana</taxon>
    </lineage>
</organism>
<comment type="caution">
    <text evidence="1">The sequence shown here is derived from an EMBL/GenBank/DDBJ whole genome shotgun (WGS) entry which is preliminary data.</text>
</comment>
<dbReference type="Proteomes" id="UP000790709">
    <property type="component" value="Unassembled WGS sequence"/>
</dbReference>
<dbReference type="EMBL" id="MU266725">
    <property type="protein sequence ID" value="KAH7918853.1"/>
    <property type="molecule type" value="Genomic_DNA"/>
</dbReference>
<reference evidence="1" key="1">
    <citation type="journal article" date="2021" name="New Phytol.">
        <title>Evolutionary innovations through gain and loss of genes in the ectomycorrhizal Boletales.</title>
        <authorList>
            <person name="Wu G."/>
            <person name="Miyauchi S."/>
            <person name="Morin E."/>
            <person name="Kuo A."/>
            <person name="Drula E."/>
            <person name="Varga T."/>
            <person name="Kohler A."/>
            <person name="Feng B."/>
            <person name="Cao Y."/>
            <person name="Lipzen A."/>
            <person name="Daum C."/>
            <person name="Hundley H."/>
            <person name="Pangilinan J."/>
            <person name="Johnson J."/>
            <person name="Barry K."/>
            <person name="LaButti K."/>
            <person name="Ng V."/>
            <person name="Ahrendt S."/>
            <person name="Min B."/>
            <person name="Choi I.G."/>
            <person name="Park H."/>
            <person name="Plett J.M."/>
            <person name="Magnuson J."/>
            <person name="Spatafora J.W."/>
            <person name="Nagy L.G."/>
            <person name="Henrissat B."/>
            <person name="Grigoriev I.V."/>
            <person name="Yang Z.L."/>
            <person name="Xu J."/>
            <person name="Martin F.M."/>
        </authorList>
    </citation>
    <scope>NUCLEOTIDE SEQUENCE</scope>
    <source>
        <strain evidence="1">KUC20120723A-06</strain>
    </source>
</reference>
<evidence type="ECO:0000313" key="1">
    <source>
        <dbReference type="EMBL" id="KAH7918853.1"/>
    </source>
</evidence>
<keyword evidence="2" id="KW-1185">Reference proteome</keyword>
<accession>A0ACB8B1Y5</accession>
<evidence type="ECO:0000313" key="2">
    <source>
        <dbReference type="Proteomes" id="UP000790709"/>
    </source>
</evidence>
<proteinExistence type="predicted"/>
<gene>
    <name evidence="1" type="ORF">BV22DRAFT_1023917</name>
</gene>
<name>A0ACB8B1Y5_9AGAM</name>